<evidence type="ECO:0000313" key="1">
    <source>
        <dbReference type="EMBL" id="TDD05705.1"/>
    </source>
</evidence>
<protein>
    <submittedName>
        <fullName evidence="1">Uncharacterized protein</fullName>
    </submittedName>
</protein>
<reference evidence="1 2" key="1">
    <citation type="submission" date="2019-03" db="EMBL/GenBank/DDBJ databases">
        <title>Draft genome sequences of novel Actinobacteria.</title>
        <authorList>
            <person name="Sahin N."/>
            <person name="Ay H."/>
            <person name="Saygin H."/>
        </authorList>
    </citation>
    <scope>NUCLEOTIDE SEQUENCE [LARGE SCALE GENOMIC DNA]</scope>
    <source>
        <strain evidence="1 2">KC310</strain>
    </source>
</reference>
<dbReference type="AlphaFoldDB" id="A0A4R4VTI9"/>
<sequence>MADRLERLRMEASRDNYTSMVQLAQALYGNEARPHEVLHQCYGVDFPDEFFVIAEADPTLREWLIGWSPLLPWELAIQLARGLSLEPEPFDDTEREIHGRDPDLIPLVVCRSSVSHFVWGFAGSCLCYRLSELEAGRTTIYRTHSSYSGVGSDPEDGAPDEIVRCGDSLLAALRQHHSDDLAGSSGLDVHQRATAVVVGRMAKT</sequence>
<gene>
    <name evidence="1" type="ORF">E1292_16655</name>
</gene>
<dbReference type="RefSeq" id="WP_132596124.1">
    <property type="nucleotide sequence ID" value="NZ_SMKO01000037.1"/>
</dbReference>
<comment type="caution">
    <text evidence="1">The sequence shown here is derived from an EMBL/GenBank/DDBJ whole genome shotgun (WGS) entry which is preliminary data.</text>
</comment>
<evidence type="ECO:0000313" key="2">
    <source>
        <dbReference type="Proteomes" id="UP000295258"/>
    </source>
</evidence>
<dbReference type="Proteomes" id="UP000295258">
    <property type="component" value="Unassembled WGS sequence"/>
</dbReference>
<accession>A0A4R4VTI9</accession>
<dbReference type="EMBL" id="SMKO01000037">
    <property type="protein sequence ID" value="TDD05705.1"/>
    <property type="molecule type" value="Genomic_DNA"/>
</dbReference>
<keyword evidence="2" id="KW-1185">Reference proteome</keyword>
<proteinExistence type="predicted"/>
<name>A0A4R4VTI9_9ACTN</name>
<organism evidence="1 2">
    <name type="scientific">Nonomuraea deserti</name>
    <dbReference type="NCBI Taxonomy" id="1848322"/>
    <lineage>
        <taxon>Bacteria</taxon>
        <taxon>Bacillati</taxon>
        <taxon>Actinomycetota</taxon>
        <taxon>Actinomycetes</taxon>
        <taxon>Streptosporangiales</taxon>
        <taxon>Streptosporangiaceae</taxon>
        <taxon>Nonomuraea</taxon>
    </lineage>
</organism>